<feature type="chain" id="PRO_5046089765" description="Peptidase inhibitor family I36" evidence="1">
    <location>
        <begin position="20"/>
        <end position="140"/>
    </location>
</feature>
<dbReference type="Proteomes" id="UP001296706">
    <property type="component" value="Unassembled WGS sequence"/>
</dbReference>
<dbReference type="RefSeq" id="WP_169394474.1">
    <property type="nucleotide sequence ID" value="NZ_BAAAJH010000008.1"/>
</dbReference>
<dbReference type="EMBL" id="JAAXKY010000008">
    <property type="protein sequence ID" value="NMH76394.1"/>
    <property type="molecule type" value="Genomic_DNA"/>
</dbReference>
<feature type="signal peptide" evidence="1">
    <location>
        <begin position="1"/>
        <end position="19"/>
    </location>
</feature>
<evidence type="ECO:0008006" key="4">
    <source>
        <dbReference type="Google" id="ProtNLM"/>
    </source>
</evidence>
<evidence type="ECO:0000313" key="3">
    <source>
        <dbReference type="Proteomes" id="UP001296706"/>
    </source>
</evidence>
<protein>
    <recommendedName>
        <fullName evidence="4">Peptidase inhibitor family I36</fullName>
    </recommendedName>
</protein>
<sequence>MAFVATVVAVLLTACTVQGSDVAPTPPPEGRIASATIVPVEPSVQEIPGQPPDVHYGTVDDAQIGVTYEYHLYVHCGLRYARFANRWWAANPPVDETFSGNSMNYLDGAMTLVSADAARFEWTDGRVDFVPSSRPPAPCA</sequence>
<evidence type="ECO:0000313" key="2">
    <source>
        <dbReference type="EMBL" id="NMH76394.1"/>
    </source>
</evidence>
<organism evidence="2 3">
    <name type="scientific">Pseudonocardia xinjiangensis</name>
    <dbReference type="NCBI Taxonomy" id="75289"/>
    <lineage>
        <taxon>Bacteria</taxon>
        <taxon>Bacillati</taxon>
        <taxon>Actinomycetota</taxon>
        <taxon>Actinomycetes</taxon>
        <taxon>Pseudonocardiales</taxon>
        <taxon>Pseudonocardiaceae</taxon>
        <taxon>Pseudonocardia</taxon>
    </lineage>
</organism>
<name>A0ABX1R9R7_9PSEU</name>
<proteinExistence type="predicted"/>
<comment type="caution">
    <text evidence="2">The sequence shown here is derived from an EMBL/GenBank/DDBJ whole genome shotgun (WGS) entry which is preliminary data.</text>
</comment>
<accession>A0ABX1R9R7</accession>
<keyword evidence="1" id="KW-0732">Signal</keyword>
<gene>
    <name evidence="2" type="ORF">HF577_04630</name>
</gene>
<keyword evidence="3" id="KW-1185">Reference proteome</keyword>
<evidence type="ECO:0000256" key="1">
    <source>
        <dbReference type="SAM" id="SignalP"/>
    </source>
</evidence>
<reference evidence="2 3" key="1">
    <citation type="submission" date="2020-04" db="EMBL/GenBank/DDBJ databases">
        <authorList>
            <person name="Klaysubun C."/>
            <person name="Duangmal K."/>
            <person name="Lipun K."/>
        </authorList>
    </citation>
    <scope>NUCLEOTIDE SEQUENCE [LARGE SCALE GENOMIC DNA]</scope>
    <source>
        <strain evidence="2 3">JCM 11839</strain>
    </source>
</reference>